<protein>
    <submittedName>
        <fullName evidence="1">Uncharacterized protein</fullName>
    </submittedName>
</protein>
<comment type="caution">
    <text evidence="1">The sequence shown here is derived from an EMBL/GenBank/DDBJ whole genome shotgun (WGS) entry which is preliminary data.</text>
</comment>
<accession>B0P6I7</accession>
<dbReference type="Proteomes" id="UP000003803">
    <property type="component" value="Unassembled WGS sequence"/>
</dbReference>
<organism evidence="1 2">
    <name type="scientific">Anaerotruncus colihominis DSM 17241</name>
    <dbReference type="NCBI Taxonomy" id="445972"/>
    <lineage>
        <taxon>Bacteria</taxon>
        <taxon>Bacillati</taxon>
        <taxon>Bacillota</taxon>
        <taxon>Clostridia</taxon>
        <taxon>Eubacteriales</taxon>
        <taxon>Oscillospiraceae</taxon>
        <taxon>Anaerotruncus</taxon>
    </lineage>
</organism>
<gene>
    <name evidence="1" type="ORF">ANACOL_00364</name>
</gene>
<keyword evidence="2" id="KW-1185">Reference proteome</keyword>
<name>B0P6I7_9FIRM</name>
<sequence>MLAHKYRDRLAALFRDYSYICINVFDKWNKNYKLVTKSG</sequence>
<proteinExistence type="predicted"/>
<dbReference type="HOGENOM" id="CLU_3303773_0_0_9"/>
<dbReference type="EMBL" id="ABGD02000005">
    <property type="protein sequence ID" value="EDS12812.1"/>
    <property type="molecule type" value="Genomic_DNA"/>
</dbReference>
<reference evidence="1" key="2">
    <citation type="submission" date="2013-09" db="EMBL/GenBank/DDBJ databases">
        <title>Draft genome sequence of Anaerotruncus colihominis(DSM 17241).</title>
        <authorList>
            <person name="Sudarsanam P."/>
            <person name="Ley R."/>
            <person name="Guruge J."/>
            <person name="Turnbaugh P.J."/>
            <person name="Mahowald M."/>
            <person name="Liep D."/>
            <person name="Gordon J."/>
        </authorList>
    </citation>
    <scope>NUCLEOTIDE SEQUENCE</scope>
    <source>
        <strain evidence="1">DSM 17241</strain>
    </source>
</reference>
<reference evidence="1" key="1">
    <citation type="submission" date="2007-11" db="EMBL/GenBank/DDBJ databases">
        <authorList>
            <person name="Fulton L."/>
            <person name="Clifton S."/>
            <person name="Fulton B."/>
            <person name="Xu J."/>
            <person name="Minx P."/>
            <person name="Pepin K.H."/>
            <person name="Johnson M."/>
            <person name="Thiruvilangam P."/>
            <person name="Bhonagiri V."/>
            <person name="Nash W.E."/>
            <person name="Mardis E.R."/>
            <person name="Wilson R.K."/>
        </authorList>
    </citation>
    <scope>NUCLEOTIDE SEQUENCE [LARGE SCALE GENOMIC DNA]</scope>
    <source>
        <strain evidence="1">DSM 17241</strain>
    </source>
</reference>
<evidence type="ECO:0000313" key="1">
    <source>
        <dbReference type="EMBL" id="EDS12812.1"/>
    </source>
</evidence>
<evidence type="ECO:0000313" key="2">
    <source>
        <dbReference type="Proteomes" id="UP000003803"/>
    </source>
</evidence>
<dbReference type="AlphaFoldDB" id="B0P6I7"/>